<evidence type="ECO:0000256" key="1">
    <source>
        <dbReference type="SAM" id="MobiDB-lite"/>
    </source>
</evidence>
<feature type="compositionally biased region" description="Basic and acidic residues" evidence="1">
    <location>
        <begin position="414"/>
        <end position="425"/>
    </location>
</feature>
<name>A0A4S4LII5_9AGAM</name>
<dbReference type="Proteomes" id="UP000308199">
    <property type="component" value="Unassembled WGS sequence"/>
</dbReference>
<dbReference type="AlphaFoldDB" id="A0A4S4LII5"/>
<protein>
    <recommendedName>
        <fullName evidence="4">WHIM1 domain-containing protein</fullName>
    </recommendedName>
</protein>
<reference evidence="2 3" key="1">
    <citation type="submission" date="2019-02" db="EMBL/GenBank/DDBJ databases">
        <title>Genome sequencing of the rare red list fungi Phellinidium pouzarii.</title>
        <authorList>
            <person name="Buettner E."/>
            <person name="Kellner H."/>
        </authorList>
    </citation>
    <scope>NUCLEOTIDE SEQUENCE [LARGE SCALE GENOMIC DNA]</scope>
    <source>
        <strain evidence="2 3">DSM 108285</strain>
    </source>
</reference>
<comment type="caution">
    <text evidence="2">The sequence shown here is derived from an EMBL/GenBank/DDBJ whole genome shotgun (WGS) entry which is preliminary data.</text>
</comment>
<organism evidence="2 3">
    <name type="scientific">Phellinidium pouzarii</name>
    <dbReference type="NCBI Taxonomy" id="167371"/>
    <lineage>
        <taxon>Eukaryota</taxon>
        <taxon>Fungi</taxon>
        <taxon>Dikarya</taxon>
        <taxon>Basidiomycota</taxon>
        <taxon>Agaricomycotina</taxon>
        <taxon>Agaricomycetes</taxon>
        <taxon>Hymenochaetales</taxon>
        <taxon>Hymenochaetaceae</taxon>
        <taxon>Phellinidium</taxon>
    </lineage>
</organism>
<dbReference type="PANTHER" id="PTHR42107:SF1">
    <property type="entry name" value="WHIM1 DOMAIN-CONTAINING PROTEIN"/>
    <property type="match status" value="1"/>
</dbReference>
<evidence type="ECO:0000313" key="2">
    <source>
        <dbReference type="EMBL" id="THH11607.1"/>
    </source>
</evidence>
<evidence type="ECO:0000313" key="3">
    <source>
        <dbReference type="Proteomes" id="UP000308199"/>
    </source>
</evidence>
<keyword evidence="3" id="KW-1185">Reference proteome</keyword>
<feature type="compositionally biased region" description="Low complexity" evidence="1">
    <location>
        <begin position="1"/>
        <end position="14"/>
    </location>
</feature>
<feature type="region of interest" description="Disordered" evidence="1">
    <location>
        <begin position="322"/>
        <end position="450"/>
    </location>
</feature>
<dbReference type="EMBL" id="SGPK01000011">
    <property type="protein sequence ID" value="THH11607.1"/>
    <property type="molecule type" value="Genomic_DNA"/>
</dbReference>
<feature type="compositionally biased region" description="Basic and acidic residues" evidence="1">
    <location>
        <begin position="387"/>
        <end position="401"/>
    </location>
</feature>
<sequence length="545" mass="61755">MNSSTSKASASKGSNPKPHVCPPSDAKHPSDRWETAFVYAFIVKFTNLRSKVVEGFESQTDLEEAIMSPTQHPFLCAILSQFLRNLRPLPRNWSLSQLPATLSSVLQEYMKSSERTVFWNEELGMNEDPLQKVEGGIWGANWDLKMDKLRILRLLVELQLTHNQEIKDTIDRAWGVVHNKHRKRDTLTAPPDPSDPRSMERLSTTPIGQDSTRRRYWSFDDSPRLYVSTNPWKVTAEFKTIATTKEDYLKVVEELVATEPKETPRILHPRKLWTKAETQHNLLRERLQERVEKIDQELARIHKVRRKQEAKEMLRVQAELRSTRTRRQTHRPDYVYNQDFDDEEEGDEYTYQDDKDDELLDEDEFDDAISGRRRSQRTSTRNANGKRPSDASGEWRGERRSTRLGANPEVSEEPSAKRARTDERSISSAPSDNLISPVLSSNGTSVGKNGAAAVKGNEVAVEQVAGKKKSKFWFYAVEPAPNATAASEVPTDGVENLEINSHSRANGEGSQGSSGASIEGPMGQKNGDYRPHENGLPVMSKVDMA</sequence>
<feature type="compositionally biased region" description="Polar residues" evidence="1">
    <location>
        <begin position="426"/>
        <end position="447"/>
    </location>
</feature>
<dbReference type="OrthoDB" id="205403at2759"/>
<evidence type="ECO:0008006" key="4">
    <source>
        <dbReference type="Google" id="ProtNLM"/>
    </source>
</evidence>
<gene>
    <name evidence="2" type="ORF">EW145_g527</name>
</gene>
<proteinExistence type="predicted"/>
<feature type="region of interest" description="Disordered" evidence="1">
    <location>
        <begin position="501"/>
        <end position="545"/>
    </location>
</feature>
<dbReference type="PANTHER" id="PTHR42107">
    <property type="entry name" value="YALI0D24453P"/>
    <property type="match status" value="1"/>
</dbReference>
<feature type="compositionally biased region" description="Acidic residues" evidence="1">
    <location>
        <begin position="339"/>
        <end position="367"/>
    </location>
</feature>
<accession>A0A4S4LII5</accession>
<feature type="region of interest" description="Disordered" evidence="1">
    <location>
        <begin position="1"/>
        <end position="30"/>
    </location>
</feature>
<feature type="region of interest" description="Disordered" evidence="1">
    <location>
        <begin position="181"/>
        <end position="206"/>
    </location>
</feature>